<dbReference type="GO" id="GO:0005912">
    <property type="term" value="C:adherens junction"/>
    <property type="evidence" value="ECO:0007669"/>
    <property type="project" value="UniProtKB-SubCell"/>
</dbReference>
<evidence type="ECO:0000256" key="1">
    <source>
        <dbReference type="ARBA" id="ARBA00004496"/>
    </source>
</evidence>
<accession>A0A913XGM3</accession>
<name>A0A913XGM3_EXADI</name>
<dbReference type="GO" id="GO:0065003">
    <property type="term" value="P:protein-containing complex assembly"/>
    <property type="evidence" value="ECO:0007669"/>
    <property type="project" value="UniProtKB-ARBA"/>
</dbReference>
<evidence type="ECO:0000256" key="5">
    <source>
        <dbReference type="ARBA" id="ARBA00022475"/>
    </source>
</evidence>
<dbReference type="RefSeq" id="XP_020904452.1">
    <property type="nucleotide sequence ID" value="XM_021048793.1"/>
</dbReference>
<dbReference type="GO" id="GO:0072659">
    <property type="term" value="P:protein localization to plasma membrane"/>
    <property type="evidence" value="ECO:0007669"/>
    <property type="project" value="UniProtKB-ARBA"/>
</dbReference>
<dbReference type="PANTHER" id="PTHR19282:SF431">
    <property type="entry name" value="TETRASPANIN 26A, ISOFORM B-RELATED"/>
    <property type="match status" value="1"/>
</dbReference>
<dbReference type="SUPFAM" id="SSF48652">
    <property type="entry name" value="Tetraspanin"/>
    <property type="match status" value="1"/>
</dbReference>
<evidence type="ECO:0000256" key="2">
    <source>
        <dbReference type="ARBA" id="ARBA00004536"/>
    </source>
</evidence>
<evidence type="ECO:0000256" key="3">
    <source>
        <dbReference type="ARBA" id="ARBA00004651"/>
    </source>
</evidence>
<feature type="transmembrane region" description="Helical" evidence="14">
    <location>
        <begin position="12"/>
        <end position="36"/>
    </location>
</feature>
<reference evidence="15" key="1">
    <citation type="submission" date="2022-11" db="UniProtKB">
        <authorList>
            <consortium name="EnsemblMetazoa"/>
        </authorList>
    </citation>
    <scope>IDENTIFICATION</scope>
</reference>
<keyword evidence="9 14" id="KW-1133">Transmembrane helix</keyword>
<dbReference type="PRINTS" id="PR00259">
    <property type="entry name" value="TMFOUR"/>
</dbReference>
<dbReference type="GO" id="GO:0019899">
    <property type="term" value="F:enzyme binding"/>
    <property type="evidence" value="ECO:0007669"/>
    <property type="project" value="UniProtKB-ARBA"/>
</dbReference>
<comment type="subcellular location">
    <subcellularLocation>
        <location evidence="2">Cell junction</location>
        <location evidence="2">Adherens junction</location>
    </subcellularLocation>
    <subcellularLocation>
        <location evidence="3">Cell membrane</location>
        <topology evidence="3">Multi-pass membrane protein</topology>
    </subcellularLocation>
    <subcellularLocation>
        <location evidence="1">Cytoplasm</location>
    </subcellularLocation>
    <subcellularLocation>
        <location evidence="14">Membrane</location>
        <topology evidence="14">Multi-pass membrane protein</topology>
    </subcellularLocation>
</comment>
<dbReference type="GeneID" id="110242768"/>
<keyword evidence="7 14" id="KW-0812">Transmembrane</keyword>
<dbReference type="GO" id="GO:0005737">
    <property type="term" value="C:cytoplasm"/>
    <property type="evidence" value="ECO:0007669"/>
    <property type="project" value="UniProtKB-SubCell"/>
</dbReference>
<sequence length="264" mass="29937">MARDHSEVSLCVKYLLFFFNVFFWLIGGLMIAIGLYARLEKTAYQEFFNDVLTDPAFALIIVGCVMFVLGFSGCIGALRENVCLLKFFSVFLAIIFFLQLGLGVAAFVFQDKVEEVIVDKLQSAIKKYRDNLDLQNLIDGVQQEFKCCGGKTINDWDQNEYFNCSSPGNEACGVPFSCCKSDTLNRQCGYHIRKKDKTTTERAEMIFTRGCVEAVKDWFKENMIIIGGVAVGIALLQIMGICFANSLMSDIKMQKNRWNRDYPH</sequence>
<dbReference type="Gene3D" id="1.10.1450.10">
    <property type="entry name" value="Tetraspanin"/>
    <property type="match status" value="1"/>
</dbReference>
<evidence type="ECO:0000256" key="13">
    <source>
        <dbReference type="PIRSR" id="PIRSR002419-1"/>
    </source>
</evidence>
<evidence type="ECO:0000256" key="8">
    <source>
        <dbReference type="ARBA" id="ARBA00022949"/>
    </source>
</evidence>
<dbReference type="Pfam" id="PF00335">
    <property type="entry name" value="Tetraspanin"/>
    <property type="match status" value="1"/>
</dbReference>
<evidence type="ECO:0000256" key="10">
    <source>
        <dbReference type="ARBA" id="ARBA00023136"/>
    </source>
</evidence>
<keyword evidence="11 13" id="KW-1015">Disulfide bond</keyword>
<keyword evidence="10 14" id="KW-0472">Membrane</keyword>
<evidence type="ECO:0000256" key="4">
    <source>
        <dbReference type="ARBA" id="ARBA00006840"/>
    </source>
</evidence>
<dbReference type="InterPro" id="IPR018499">
    <property type="entry name" value="Tetraspanin/Peripherin"/>
</dbReference>
<keyword evidence="5" id="KW-1003">Cell membrane</keyword>
<dbReference type="GO" id="GO:0005886">
    <property type="term" value="C:plasma membrane"/>
    <property type="evidence" value="ECO:0007669"/>
    <property type="project" value="UniProtKB-SubCell"/>
</dbReference>
<dbReference type="EnsemblMetazoa" id="XM_021048793.1">
    <property type="protein sequence ID" value="XP_020904452.1"/>
    <property type="gene ID" value="LOC110242768"/>
</dbReference>
<evidence type="ECO:0000313" key="16">
    <source>
        <dbReference type="Proteomes" id="UP000887567"/>
    </source>
</evidence>
<dbReference type="OrthoDB" id="2014092at2759"/>
<dbReference type="PANTHER" id="PTHR19282">
    <property type="entry name" value="TETRASPANIN"/>
    <property type="match status" value="1"/>
</dbReference>
<dbReference type="AlphaFoldDB" id="A0A913XGM3"/>
<dbReference type="FunFam" id="1.10.1450.10:FF:000007">
    <property type="entry name" value="Tetraspanin"/>
    <property type="match status" value="1"/>
</dbReference>
<keyword evidence="16" id="KW-1185">Reference proteome</keyword>
<evidence type="ECO:0000256" key="9">
    <source>
        <dbReference type="ARBA" id="ARBA00022989"/>
    </source>
</evidence>
<feature type="transmembrane region" description="Helical" evidence="14">
    <location>
        <begin position="223"/>
        <end position="247"/>
    </location>
</feature>
<keyword evidence="8" id="KW-0965">Cell junction</keyword>
<organism evidence="15 16">
    <name type="scientific">Exaiptasia diaphana</name>
    <name type="common">Tropical sea anemone</name>
    <name type="synonym">Aiptasia pulchella</name>
    <dbReference type="NCBI Taxonomy" id="2652724"/>
    <lineage>
        <taxon>Eukaryota</taxon>
        <taxon>Metazoa</taxon>
        <taxon>Cnidaria</taxon>
        <taxon>Anthozoa</taxon>
        <taxon>Hexacorallia</taxon>
        <taxon>Actiniaria</taxon>
        <taxon>Aiptasiidae</taxon>
        <taxon>Exaiptasia</taxon>
    </lineage>
</organism>
<evidence type="ECO:0000313" key="15">
    <source>
        <dbReference type="EnsemblMetazoa" id="XP_020904452.1"/>
    </source>
</evidence>
<proteinExistence type="inferred from homology"/>
<dbReference type="OMA" id="TAYQEFF"/>
<feature type="transmembrane region" description="Helical" evidence="14">
    <location>
        <begin position="90"/>
        <end position="109"/>
    </location>
</feature>
<protein>
    <recommendedName>
        <fullName evidence="14">Tetraspanin</fullName>
    </recommendedName>
</protein>
<feature type="transmembrane region" description="Helical" evidence="14">
    <location>
        <begin position="56"/>
        <end position="78"/>
    </location>
</feature>
<keyword evidence="12" id="KW-0325">Glycoprotein</keyword>
<dbReference type="Proteomes" id="UP000887567">
    <property type="component" value="Unplaced"/>
</dbReference>
<keyword evidence="6" id="KW-0963">Cytoplasm</keyword>
<evidence type="ECO:0000256" key="12">
    <source>
        <dbReference type="ARBA" id="ARBA00023180"/>
    </source>
</evidence>
<dbReference type="GO" id="GO:0046930">
    <property type="term" value="C:pore complex"/>
    <property type="evidence" value="ECO:0007669"/>
    <property type="project" value="UniProtKB-ARBA"/>
</dbReference>
<dbReference type="InterPro" id="IPR008952">
    <property type="entry name" value="Tetraspanin_EC2_sf"/>
</dbReference>
<dbReference type="InterPro" id="IPR000301">
    <property type="entry name" value="Tetraspanin_animals"/>
</dbReference>
<evidence type="ECO:0000256" key="11">
    <source>
        <dbReference type="ARBA" id="ARBA00023157"/>
    </source>
</evidence>
<evidence type="ECO:0000256" key="14">
    <source>
        <dbReference type="RuleBase" id="RU361218"/>
    </source>
</evidence>
<evidence type="ECO:0000256" key="6">
    <source>
        <dbReference type="ARBA" id="ARBA00022490"/>
    </source>
</evidence>
<feature type="disulfide bond" evidence="13">
    <location>
        <begin position="148"/>
        <end position="164"/>
    </location>
</feature>
<comment type="similarity">
    <text evidence="4 14">Belongs to the tetraspanin (TM4SF) family.</text>
</comment>
<dbReference type="PIRSF" id="PIRSF002419">
    <property type="entry name" value="Tetraspanin"/>
    <property type="match status" value="1"/>
</dbReference>
<dbReference type="KEGG" id="epa:110242768"/>
<evidence type="ECO:0000256" key="7">
    <source>
        <dbReference type="ARBA" id="ARBA00022692"/>
    </source>
</evidence>
<dbReference type="GO" id="GO:0051604">
    <property type="term" value="P:protein maturation"/>
    <property type="evidence" value="ECO:0007669"/>
    <property type="project" value="UniProtKB-ARBA"/>
</dbReference>